<keyword evidence="10 13" id="KW-0143">Chaperone</keyword>
<evidence type="ECO:0000313" key="18">
    <source>
        <dbReference type="Proteomes" id="UP000002221"/>
    </source>
</evidence>
<dbReference type="AlphaFoldDB" id="D0MGR8"/>
<evidence type="ECO:0000256" key="5">
    <source>
        <dbReference type="ARBA" id="ARBA00022475"/>
    </source>
</evidence>
<dbReference type="GO" id="GO:0032977">
    <property type="term" value="F:membrane insertase activity"/>
    <property type="evidence" value="ECO:0007669"/>
    <property type="project" value="InterPro"/>
</dbReference>
<feature type="transmembrane region" description="Helical" evidence="13">
    <location>
        <begin position="496"/>
        <end position="515"/>
    </location>
</feature>
<dbReference type="GO" id="GO:0005886">
    <property type="term" value="C:plasma membrane"/>
    <property type="evidence" value="ECO:0007669"/>
    <property type="project" value="UniProtKB-SubCell"/>
</dbReference>
<evidence type="ECO:0000256" key="3">
    <source>
        <dbReference type="ARBA" id="ARBA00015325"/>
    </source>
</evidence>
<dbReference type="NCBIfam" id="TIGR03592">
    <property type="entry name" value="yidC_oxa1_cterm"/>
    <property type="match status" value="1"/>
</dbReference>
<evidence type="ECO:0000256" key="11">
    <source>
        <dbReference type="ARBA" id="ARBA00033245"/>
    </source>
</evidence>
<dbReference type="Pfam" id="PF02096">
    <property type="entry name" value="60KD_IMP"/>
    <property type="match status" value="1"/>
</dbReference>
<dbReference type="RefSeq" id="WP_012845241.1">
    <property type="nucleotide sequence ID" value="NC_013501.1"/>
</dbReference>
<dbReference type="InterPro" id="IPR038221">
    <property type="entry name" value="YidC_periplasmic_sf"/>
</dbReference>
<gene>
    <name evidence="13" type="primary">yidC</name>
    <name evidence="17" type="ordered locus">Rmar_2761</name>
</gene>
<dbReference type="HAMAP" id="MF_01810">
    <property type="entry name" value="YidC_type1"/>
    <property type="match status" value="1"/>
</dbReference>
<dbReference type="Pfam" id="PF14849">
    <property type="entry name" value="YidC_periplas"/>
    <property type="match status" value="1"/>
</dbReference>
<evidence type="ECO:0000256" key="1">
    <source>
        <dbReference type="ARBA" id="ARBA00004429"/>
    </source>
</evidence>
<dbReference type="Gene3D" id="2.70.98.90">
    <property type="match status" value="1"/>
</dbReference>
<feature type="domain" description="Membrane insertase YidC N-terminal" evidence="16">
    <location>
        <begin position="83"/>
        <end position="357"/>
    </location>
</feature>
<dbReference type="PRINTS" id="PR00701">
    <property type="entry name" value="60KDINNERMP"/>
</dbReference>
<name>D0MGR8_RHOM4</name>
<dbReference type="eggNOG" id="COG0706">
    <property type="taxonomic scope" value="Bacteria"/>
</dbReference>
<dbReference type="NCBIfam" id="TIGR03593">
    <property type="entry name" value="yidC_nterm"/>
    <property type="match status" value="1"/>
</dbReference>
<dbReference type="PANTHER" id="PTHR12428:SF65">
    <property type="entry name" value="CYTOCHROME C OXIDASE ASSEMBLY PROTEIN COX18, MITOCHONDRIAL"/>
    <property type="match status" value="1"/>
</dbReference>
<evidence type="ECO:0000313" key="17">
    <source>
        <dbReference type="EMBL" id="ACY49631.1"/>
    </source>
</evidence>
<dbReference type="CDD" id="cd20070">
    <property type="entry name" value="5TM_YidC_Alb3"/>
    <property type="match status" value="1"/>
</dbReference>
<keyword evidence="8 13" id="KW-1133">Transmembrane helix</keyword>
<dbReference type="PANTHER" id="PTHR12428">
    <property type="entry name" value="OXA1"/>
    <property type="match status" value="1"/>
</dbReference>
<organism evidence="17 18">
    <name type="scientific">Rhodothermus marinus (strain ATCC 43812 / DSM 4252 / R-10)</name>
    <name type="common">Rhodothermus obamensis</name>
    <dbReference type="NCBI Taxonomy" id="518766"/>
    <lineage>
        <taxon>Bacteria</taxon>
        <taxon>Pseudomonadati</taxon>
        <taxon>Rhodothermota</taxon>
        <taxon>Rhodothermia</taxon>
        <taxon>Rhodothermales</taxon>
        <taxon>Rhodothermaceae</taxon>
        <taxon>Rhodothermus</taxon>
    </lineage>
</organism>
<dbReference type="InterPro" id="IPR019998">
    <property type="entry name" value="Membr_insert_YidC"/>
</dbReference>
<dbReference type="InterPro" id="IPR028053">
    <property type="entry name" value="Membr_insert_YidC_N"/>
</dbReference>
<evidence type="ECO:0000256" key="13">
    <source>
        <dbReference type="HAMAP-Rule" id="MF_01810"/>
    </source>
</evidence>
<accession>D0MGR8</accession>
<comment type="subcellular location">
    <subcellularLocation>
        <location evidence="1 13">Cell inner membrane</location>
        <topology evidence="1 13">Multi-pass membrane protein</topology>
    </subcellularLocation>
</comment>
<dbReference type="Proteomes" id="UP000002221">
    <property type="component" value="Chromosome"/>
</dbReference>
<dbReference type="CDD" id="cd19961">
    <property type="entry name" value="EcYidC-like_peri"/>
    <property type="match status" value="1"/>
</dbReference>
<evidence type="ECO:0000256" key="10">
    <source>
        <dbReference type="ARBA" id="ARBA00023186"/>
    </source>
</evidence>
<dbReference type="KEGG" id="rmr:Rmar_2761"/>
<keyword evidence="18" id="KW-1185">Reference proteome</keyword>
<feature type="compositionally biased region" description="Basic and acidic residues" evidence="14">
    <location>
        <begin position="576"/>
        <end position="586"/>
    </location>
</feature>
<evidence type="ECO:0000256" key="9">
    <source>
        <dbReference type="ARBA" id="ARBA00023136"/>
    </source>
</evidence>
<evidence type="ECO:0000256" key="4">
    <source>
        <dbReference type="ARBA" id="ARBA00022448"/>
    </source>
</evidence>
<dbReference type="GO" id="GO:0015031">
    <property type="term" value="P:protein transport"/>
    <property type="evidence" value="ECO:0007669"/>
    <property type="project" value="UniProtKB-KW"/>
</dbReference>
<dbReference type="InterPro" id="IPR028055">
    <property type="entry name" value="YidC/Oxa/ALB_C"/>
</dbReference>
<feature type="transmembrane region" description="Helical" evidence="13">
    <location>
        <begin position="527"/>
        <end position="543"/>
    </location>
</feature>
<evidence type="ECO:0000256" key="6">
    <source>
        <dbReference type="ARBA" id="ARBA00022692"/>
    </source>
</evidence>
<dbReference type="EMBL" id="CP001807">
    <property type="protein sequence ID" value="ACY49631.1"/>
    <property type="molecule type" value="Genomic_DNA"/>
</dbReference>
<dbReference type="GO" id="GO:0051205">
    <property type="term" value="P:protein insertion into membrane"/>
    <property type="evidence" value="ECO:0007669"/>
    <property type="project" value="TreeGrafter"/>
</dbReference>
<keyword evidence="13" id="KW-0997">Cell inner membrane</keyword>
<keyword evidence="6 13" id="KW-0812">Transmembrane</keyword>
<feature type="region of interest" description="Disordered" evidence="14">
    <location>
        <begin position="576"/>
        <end position="607"/>
    </location>
</feature>
<keyword evidence="5 13" id="KW-1003">Cell membrane</keyword>
<reference evidence="17 18" key="1">
    <citation type="journal article" date="2009" name="Stand. Genomic Sci.">
        <title>Complete genome sequence of Rhodothermus marinus type strain (R-10).</title>
        <authorList>
            <person name="Nolan M."/>
            <person name="Tindall B.J."/>
            <person name="Pomrenke H."/>
            <person name="Lapidus A."/>
            <person name="Copeland A."/>
            <person name="Glavina Del Rio T."/>
            <person name="Lucas S."/>
            <person name="Chen F."/>
            <person name="Tice H."/>
            <person name="Cheng J.F."/>
            <person name="Saunders E."/>
            <person name="Han C."/>
            <person name="Bruce D."/>
            <person name="Goodwin L."/>
            <person name="Chain P."/>
            <person name="Pitluck S."/>
            <person name="Ovchinikova G."/>
            <person name="Pati A."/>
            <person name="Ivanova N."/>
            <person name="Mavromatis K."/>
            <person name="Chen A."/>
            <person name="Palaniappan K."/>
            <person name="Land M."/>
            <person name="Hauser L."/>
            <person name="Chang Y.J."/>
            <person name="Jeffries C.D."/>
            <person name="Brettin T."/>
            <person name="Goker M."/>
            <person name="Bristow J."/>
            <person name="Eisen J.A."/>
            <person name="Markowitz V."/>
            <person name="Hugenholtz P."/>
            <person name="Kyrpides N.C."/>
            <person name="Klenk H.P."/>
            <person name="Detter J.C."/>
        </authorList>
    </citation>
    <scope>NUCLEOTIDE SEQUENCE [LARGE SCALE GENOMIC DNA]</scope>
    <source>
        <strain evidence="18">ATCC 43812 / DSM 4252 / R-10</strain>
    </source>
</reference>
<feature type="domain" description="Membrane insertase YidC/Oxa/ALB C-terminal" evidence="15">
    <location>
        <begin position="374"/>
        <end position="567"/>
    </location>
</feature>
<evidence type="ECO:0000259" key="16">
    <source>
        <dbReference type="Pfam" id="PF14849"/>
    </source>
</evidence>
<evidence type="ECO:0000256" key="12">
    <source>
        <dbReference type="ARBA" id="ARBA00033342"/>
    </source>
</evidence>
<protein>
    <recommendedName>
        <fullName evidence="3 13">Membrane protein insertase YidC</fullName>
    </recommendedName>
    <alternativeName>
        <fullName evidence="12 13">Foldase YidC</fullName>
    </alternativeName>
    <alternativeName>
        <fullName evidence="11 13">Membrane integrase YidC</fullName>
    </alternativeName>
    <alternativeName>
        <fullName evidence="13">Membrane protein YidC</fullName>
    </alternativeName>
</protein>
<dbReference type="HOGENOM" id="CLU_016535_2_0_10"/>
<proteinExistence type="inferred from homology"/>
<comment type="function">
    <text evidence="13">Required for the insertion and/or proper folding and/or complex formation of integral membrane proteins into the membrane. Involved in integration of membrane proteins that insert both dependently and independently of the Sec translocase complex, as well as at least some lipoproteins. Aids folding of multispanning membrane proteins.</text>
</comment>
<feature type="transmembrane region" description="Helical" evidence="13">
    <location>
        <begin position="5"/>
        <end position="24"/>
    </location>
</feature>
<evidence type="ECO:0000256" key="8">
    <source>
        <dbReference type="ARBA" id="ARBA00022989"/>
    </source>
</evidence>
<feature type="transmembrane region" description="Helical" evidence="13">
    <location>
        <begin position="374"/>
        <end position="393"/>
    </location>
</feature>
<sequence>MDRNVVIATILTALIMFVWLWWLAPPPPPPTTAARDSLQQEDTAAQEVIAQEEAPTAPGAPLLAGPLNDTLLAAARNGRARTITIETDLYEAQLSTKGATLVSLKLKKYKQYDFETPVQLVDTTKPGALSLVFTTPTNHLVDTRALYFRTATTADTIRVADEPVEVAFEVPVGDGRIRQVYTFLPGDYEVRLRVEQEGAATFSTIEGYELVWNGGVPFAERDRDDEARHSGAFARSGGELEKITLDGQRTEEKRLAGQVDWVAVKNKFFTAVMIPSGETRGAELVGERLGEPEDPSYWEDYAARLLMPRPEDGQVDEFRLYLGPMEYFRLARYDLGLYDMVDYGWDAFEWMTRPLAKFVFIPLFTLLGRLLGNYGLAIIVFALLVKIALYPLTRASFRNMAKMRELQPELEAIREKYADNPQKQQEALMKLYREKKINPLGGCLPMLLQWPVLIALWQYFQQSLIVRQQAFLWAKDLSAPDPILHLPFKIPLYGDFVAGFTLLMGLSMIIQMRIQSASTPSNPQTKILTYVFPVFIFAIFNRLSSALNLYYLCYNIFSAIQQFWINRSLEKEKTKAAVDGQGDRRAAQKAARKAAEARRRKQARTRR</sequence>
<comment type="similarity">
    <text evidence="2 13">Belongs to the OXA1/ALB3/YidC family. Type 1 subfamily.</text>
</comment>
<dbReference type="InterPro" id="IPR001708">
    <property type="entry name" value="YidC/ALB3/OXA1/COX18"/>
</dbReference>
<keyword evidence="9 13" id="KW-0472">Membrane</keyword>
<evidence type="ECO:0000256" key="2">
    <source>
        <dbReference type="ARBA" id="ARBA00010527"/>
    </source>
</evidence>
<dbReference type="OrthoDB" id="9780552at2"/>
<dbReference type="InterPro" id="IPR047196">
    <property type="entry name" value="YidC_ALB_C"/>
</dbReference>
<keyword evidence="4 13" id="KW-0813">Transport</keyword>
<feature type="compositionally biased region" description="Basic residues" evidence="14">
    <location>
        <begin position="598"/>
        <end position="607"/>
    </location>
</feature>
<evidence type="ECO:0000256" key="14">
    <source>
        <dbReference type="SAM" id="MobiDB-lite"/>
    </source>
</evidence>
<evidence type="ECO:0000256" key="7">
    <source>
        <dbReference type="ARBA" id="ARBA00022927"/>
    </source>
</evidence>
<dbReference type="STRING" id="518766.Rmar_2761"/>
<evidence type="ECO:0000259" key="15">
    <source>
        <dbReference type="Pfam" id="PF02096"/>
    </source>
</evidence>
<keyword evidence="7 13" id="KW-0653">Protein transport</keyword>
<comment type="subunit">
    <text evidence="13">Interacts with the Sec translocase complex via SecD. Specifically interacts with transmembrane segments of nascent integral membrane proteins during membrane integration.</text>
</comment>